<evidence type="ECO:0000256" key="9">
    <source>
        <dbReference type="ARBA" id="ARBA00022741"/>
    </source>
</evidence>
<sequence>MDQEYSIFFQDRSEVPQLLCSSSGTVTSFSSWCSHAGKSETLLWDIEHGHLRAIFVEYAIPGSMIGDSEAMKACTATSGTFVHLFCSKSGKKIKTIQLPTEKSKKSPVIHGKVHGSGDPSGTFASCRFCPTNPRKVIYLAEYSRAVSDKDPFESGIGGIPERSPFIFEENWGEGLSHTSRPVIFLLDLETEEVVSTQPILEKLVPEAKHWSFDDPHYTPNGSGIVFIAYDNNPYRLGLKYCYQRAARLMYWEFETSTLHCLSRENHSVRWPRFSPDGSKLIWFEMPAGGPHGQCFAMLAQDWPPTQFKSEVVVPLIAMVKDRSDFPGLYLCAGVPERCWTADSKGVVLSTIWGTANALIHVSLDSSPSERISRFPSPIAGVENGGGYGTVTLLDINDDILVVDASSPTVPNFLAVAKVSSESVAKTIWLNLNLTGDEQPVVPYLKGLAWKVLEHAAKTEDSRFGVTHFESILVYPLLDSSSLQFSKGSHFTSQEIIWGTTRGLIVVPHGGPHSAFTAEWLPLLASYIAAGFACLLVNYRGSVGYGNSSIYSLPGKCGIIDVADCVQATEEALHELNKSDLPCVLLGGSHGGFLVLHLAGRHASLYRAVVARNPVTNLVSMLSTTDIPDWCWTEAGIGLDNVVADPQHPDHLCRDCIFASNFCPTNPDHLTRLVACSPIIHISSQWSVPVLMCIGAKDKRVPNEQGISFMRTLRAHLGEGVDETMCQTLCFPTEAHPIQSPAASKDNFVRAVEWYYQALGFLNAFPTTLISMDNSAFSDFLQDDDYDLDDPEWFPAARDGVIFLIDCTATMVSGKIPQAPVGAATDTALKLALLLCENFMQKKALSSPNDIVGLVLMRISTSTPSEFRGVKILQNLDLTDAPRILAIEKMREMSSRQFVECCGRPLTGESYPIHEALWACQNIFNNTKKSLGYKRIFLLTDDPDPVGSKIQLKRQAILKANDLRQSGIEIILIRIQQAEVDFRMDVFYKHLLPSEIVINLPTVESSNTLDKLLNWEGLYEPKRRRLGRLPLYLVPLTPAALIREAIAAEFFGQAPTLAFGVASYCPVRRTPPPRQVRVYAKTGESITVKRRFYKVLGNDQHSRGTKMDIGNLVMPQDIVRGLRVGKRMVHFAKSELAGRLRQVAAMGIHILGFKSLKKLKPWCQLKAAQFLFPEEGMARGSTLWFTTLLSACLRKQVFAVALYVRHRGMSPHFVALVPQAEKTDECGAQVAGPGFHVLYLPYREDFRRFKLPKQSLAESEEVEAAKAIVRKMSTNYHPEAIPNPSLQRHYAELEALALERTDLRVSVDYTQPDLQRIKEYAGREIEQFANLLLQPSQKPSSLLPKVAPTVEGL</sequence>
<dbReference type="Gene3D" id="1.10.1600.10">
    <property type="match status" value="1"/>
</dbReference>
<accession>A0ABR4QPJ8</accession>
<organism evidence="19 20">
    <name type="scientific">Taenia crassiceps</name>
    <dbReference type="NCBI Taxonomy" id="6207"/>
    <lineage>
        <taxon>Eukaryota</taxon>
        <taxon>Metazoa</taxon>
        <taxon>Spiralia</taxon>
        <taxon>Lophotrochozoa</taxon>
        <taxon>Platyhelminthes</taxon>
        <taxon>Cestoda</taxon>
        <taxon>Eucestoda</taxon>
        <taxon>Cyclophyllidea</taxon>
        <taxon>Taeniidae</taxon>
        <taxon>Taenia</taxon>
    </lineage>
</organism>
<dbReference type="Pfam" id="PF00326">
    <property type="entry name" value="Peptidase_S9"/>
    <property type="match status" value="2"/>
</dbReference>
<evidence type="ECO:0000256" key="7">
    <source>
        <dbReference type="ARBA" id="ARBA00012917"/>
    </source>
</evidence>
<dbReference type="InterPro" id="IPR001375">
    <property type="entry name" value="Peptidase_S9_cat"/>
</dbReference>
<dbReference type="Pfam" id="PF02735">
    <property type="entry name" value="Ku"/>
    <property type="match status" value="1"/>
</dbReference>
<evidence type="ECO:0000256" key="5">
    <source>
        <dbReference type="ARBA" id="ARBA00010040"/>
    </source>
</evidence>
<keyword evidence="10" id="KW-0227">DNA damage</keyword>
<dbReference type="InterPro" id="IPR006165">
    <property type="entry name" value="Ku70"/>
</dbReference>
<keyword evidence="15" id="KW-0233">DNA recombination</keyword>
<evidence type="ECO:0000259" key="18">
    <source>
        <dbReference type="SMART" id="SM00559"/>
    </source>
</evidence>
<dbReference type="InterPro" id="IPR005161">
    <property type="entry name" value="Ku_N"/>
</dbReference>
<keyword evidence="13" id="KW-0067">ATP-binding</keyword>
<dbReference type="Pfam" id="PF03731">
    <property type="entry name" value="Ku_N"/>
    <property type="match status" value="1"/>
</dbReference>
<dbReference type="SUPFAM" id="SSF82171">
    <property type="entry name" value="DPP6 N-terminal domain-like"/>
    <property type="match status" value="1"/>
</dbReference>
<evidence type="ECO:0000256" key="6">
    <source>
        <dbReference type="ARBA" id="ARBA00011881"/>
    </source>
</evidence>
<proteinExistence type="inferred from homology"/>
<reference evidence="19 20" key="1">
    <citation type="journal article" date="2022" name="Front. Cell. Infect. Microbiol.">
        <title>The Genomes of Two Strains of Taenia crassiceps the Animal Model for the Study of Human Cysticercosis.</title>
        <authorList>
            <person name="Bobes R.J."/>
            <person name="Estrada K."/>
            <person name="Rios-Valencia D.G."/>
            <person name="Calderon-Gallegos A."/>
            <person name="de la Torre P."/>
            <person name="Carrero J.C."/>
            <person name="Sanchez-Flores A."/>
            <person name="Laclette J.P."/>
        </authorList>
    </citation>
    <scope>NUCLEOTIDE SEQUENCE [LARGE SCALE GENOMIC DNA]</scope>
    <source>
        <strain evidence="19">WFUcys</strain>
    </source>
</reference>
<dbReference type="InterPro" id="IPR005160">
    <property type="entry name" value="Ku_C"/>
</dbReference>
<evidence type="ECO:0000256" key="2">
    <source>
        <dbReference type="ARBA" id="ARBA00004123"/>
    </source>
</evidence>
<evidence type="ECO:0000313" key="20">
    <source>
        <dbReference type="Proteomes" id="UP001651158"/>
    </source>
</evidence>
<keyword evidence="8" id="KW-0963">Cytoplasm</keyword>
<name>A0ABR4QPJ8_9CEST</name>
<comment type="similarity">
    <text evidence="4">Belongs to the ku70 family.</text>
</comment>
<dbReference type="SUPFAM" id="SSF100939">
    <property type="entry name" value="SPOC domain-like"/>
    <property type="match status" value="1"/>
</dbReference>
<keyword evidence="16" id="KW-0234">DNA repair</keyword>
<comment type="similarity">
    <text evidence="5">Belongs to the peptidase S9C family.</text>
</comment>
<dbReference type="InterPro" id="IPR027388">
    <property type="entry name" value="Ku70_bridge/pillars_dom_sf"/>
</dbReference>
<dbReference type="InterPro" id="IPR006164">
    <property type="entry name" value="DNA_bd_Ku70/Ku80"/>
</dbReference>
<dbReference type="Pfam" id="PF03730">
    <property type="entry name" value="Ku_C"/>
    <property type="match status" value="1"/>
</dbReference>
<evidence type="ECO:0000256" key="16">
    <source>
        <dbReference type="ARBA" id="ARBA00023204"/>
    </source>
</evidence>
<evidence type="ECO:0000256" key="12">
    <source>
        <dbReference type="ARBA" id="ARBA00022806"/>
    </source>
</evidence>
<evidence type="ECO:0000256" key="17">
    <source>
        <dbReference type="ARBA" id="ARBA00023242"/>
    </source>
</evidence>
<evidence type="ECO:0000256" key="1">
    <source>
        <dbReference type="ARBA" id="ARBA00000721"/>
    </source>
</evidence>
<protein>
    <recommendedName>
        <fullName evidence="7">acylaminoacyl-peptidase</fullName>
        <ecNumber evidence="7">3.4.19.1</ecNumber>
    </recommendedName>
</protein>
<gene>
    <name evidence="19" type="ORF">TcWFU_001922</name>
</gene>
<dbReference type="SMART" id="SM00559">
    <property type="entry name" value="Ku78"/>
    <property type="match status" value="1"/>
</dbReference>
<dbReference type="PANTHER" id="PTHR42776:SF4">
    <property type="entry name" value="ACYLAMINO-ACID-RELEASING ENZYME"/>
    <property type="match status" value="1"/>
</dbReference>
<dbReference type="PANTHER" id="PTHR42776">
    <property type="entry name" value="SERINE PEPTIDASE S9 FAMILY MEMBER"/>
    <property type="match status" value="1"/>
</dbReference>
<dbReference type="InterPro" id="IPR029058">
    <property type="entry name" value="AB_hydrolase_fold"/>
</dbReference>
<comment type="subcellular location">
    <subcellularLocation>
        <location evidence="3">Cytoplasm</location>
    </subcellularLocation>
    <subcellularLocation>
        <location evidence="2">Nucleus</location>
    </subcellularLocation>
</comment>
<evidence type="ECO:0000256" key="13">
    <source>
        <dbReference type="ARBA" id="ARBA00022840"/>
    </source>
</evidence>
<comment type="subunit">
    <text evidence="6">Homotetramer.</text>
</comment>
<keyword evidence="14" id="KW-0238">DNA-binding</keyword>
<evidence type="ECO:0000256" key="4">
    <source>
        <dbReference type="ARBA" id="ARBA00005240"/>
    </source>
</evidence>
<evidence type="ECO:0000313" key="19">
    <source>
        <dbReference type="EMBL" id="KAL5111478.1"/>
    </source>
</evidence>
<dbReference type="Pfam" id="PF19283">
    <property type="entry name" value="APEH_N"/>
    <property type="match status" value="1"/>
</dbReference>
<dbReference type="Proteomes" id="UP001651158">
    <property type="component" value="Unassembled WGS sequence"/>
</dbReference>
<keyword evidence="17" id="KW-0539">Nucleus</keyword>
<dbReference type="InterPro" id="IPR045550">
    <property type="entry name" value="AARE_N"/>
</dbReference>
<dbReference type="Gene3D" id="2.40.290.10">
    <property type="match status" value="1"/>
</dbReference>
<comment type="catalytic activity">
    <reaction evidence="1">
        <text>Cleavage of an N-acetyl or N-formyl amino acid from the N-terminus of a polypeptide.</text>
        <dbReference type="EC" id="3.4.19.1"/>
    </reaction>
</comment>
<evidence type="ECO:0000256" key="3">
    <source>
        <dbReference type="ARBA" id="ARBA00004496"/>
    </source>
</evidence>
<evidence type="ECO:0000256" key="14">
    <source>
        <dbReference type="ARBA" id="ARBA00023125"/>
    </source>
</evidence>
<keyword evidence="12" id="KW-0347">Helicase</keyword>
<dbReference type="InterPro" id="IPR016194">
    <property type="entry name" value="SPOC-like_C_dom_sf"/>
</dbReference>
<feature type="domain" description="Ku" evidence="18">
    <location>
        <begin position="1109"/>
        <end position="1256"/>
    </location>
</feature>
<evidence type="ECO:0000256" key="8">
    <source>
        <dbReference type="ARBA" id="ARBA00022490"/>
    </source>
</evidence>
<evidence type="ECO:0000256" key="10">
    <source>
        <dbReference type="ARBA" id="ARBA00022763"/>
    </source>
</evidence>
<keyword evidence="11" id="KW-0378">Hydrolase</keyword>
<keyword evidence="20" id="KW-1185">Reference proteome</keyword>
<evidence type="ECO:0000256" key="11">
    <source>
        <dbReference type="ARBA" id="ARBA00022801"/>
    </source>
</evidence>
<dbReference type="NCBIfam" id="TIGR00578">
    <property type="entry name" value="ku70"/>
    <property type="match status" value="1"/>
</dbReference>
<comment type="caution">
    <text evidence="19">The sequence shown here is derived from an EMBL/GenBank/DDBJ whole genome shotgun (WGS) entry which is preliminary data.</text>
</comment>
<dbReference type="EMBL" id="JAKROA010000001">
    <property type="protein sequence ID" value="KAL5111478.1"/>
    <property type="molecule type" value="Genomic_DNA"/>
</dbReference>
<keyword evidence="9" id="KW-0547">Nucleotide-binding</keyword>
<dbReference type="InterPro" id="IPR047087">
    <property type="entry name" value="KU70_core_dom"/>
</dbReference>
<dbReference type="SUPFAM" id="SSF53474">
    <property type="entry name" value="alpha/beta-Hydrolases"/>
    <property type="match status" value="1"/>
</dbReference>
<dbReference type="SUPFAM" id="SSF53300">
    <property type="entry name" value="vWA-like"/>
    <property type="match status" value="1"/>
</dbReference>
<dbReference type="Gene3D" id="3.40.50.1820">
    <property type="entry name" value="alpha/beta hydrolase"/>
    <property type="match status" value="1"/>
</dbReference>
<dbReference type="EC" id="3.4.19.1" evidence="7"/>
<dbReference type="Gene3D" id="4.10.970.10">
    <property type="entry name" value="Ku70, bridge and pillars"/>
    <property type="match status" value="1"/>
</dbReference>
<dbReference type="Gene3D" id="3.40.50.410">
    <property type="entry name" value="von Willebrand factor, type A domain"/>
    <property type="match status" value="1"/>
</dbReference>
<evidence type="ECO:0000256" key="15">
    <source>
        <dbReference type="ARBA" id="ARBA00023172"/>
    </source>
</evidence>
<dbReference type="InterPro" id="IPR036465">
    <property type="entry name" value="vWFA_dom_sf"/>
</dbReference>
<dbReference type="CDD" id="cd00788">
    <property type="entry name" value="KU70"/>
    <property type="match status" value="1"/>
</dbReference>